<gene>
    <name evidence="1" type="ORF">GMARGA_LOCUS38460</name>
</gene>
<feature type="non-terminal residue" evidence="1">
    <location>
        <position position="136"/>
    </location>
</feature>
<accession>A0ABN7X5M0</accession>
<keyword evidence="2" id="KW-1185">Reference proteome</keyword>
<organism evidence="1 2">
    <name type="scientific">Gigaspora margarita</name>
    <dbReference type="NCBI Taxonomy" id="4874"/>
    <lineage>
        <taxon>Eukaryota</taxon>
        <taxon>Fungi</taxon>
        <taxon>Fungi incertae sedis</taxon>
        <taxon>Mucoromycota</taxon>
        <taxon>Glomeromycotina</taxon>
        <taxon>Glomeromycetes</taxon>
        <taxon>Diversisporales</taxon>
        <taxon>Gigasporaceae</taxon>
        <taxon>Gigaspora</taxon>
    </lineage>
</organism>
<evidence type="ECO:0000313" key="1">
    <source>
        <dbReference type="EMBL" id="CAG8847040.1"/>
    </source>
</evidence>
<evidence type="ECO:0000313" key="2">
    <source>
        <dbReference type="Proteomes" id="UP000789901"/>
    </source>
</evidence>
<sequence length="136" mass="15822">ESSSRSILSTLSMSTNPQAETSVTAAWREVDDDRIVITDPDNIPLLPLHNVITDDWYENVDRQDEYEKRTYAHEYRRPQINDPIVALLEPGTRPEDNHFIQTPQVRFDNMSSPSWKRPPILVQTHPLEEPHPYFAN</sequence>
<comment type="caution">
    <text evidence="1">The sequence shown here is derived from an EMBL/GenBank/DDBJ whole genome shotgun (WGS) entry which is preliminary data.</text>
</comment>
<dbReference type="EMBL" id="CAJVQB010086017">
    <property type="protein sequence ID" value="CAG8847040.1"/>
    <property type="molecule type" value="Genomic_DNA"/>
</dbReference>
<dbReference type="Proteomes" id="UP000789901">
    <property type="component" value="Unassembled WGS sequence"/>
</dbReference>
<feature type="non-terminal residue" evidence="1">
    <location>
        <position position="1"/>
    </location>
</feature>
<protein>
    <submittedName>
        <fullName evidence="1">2608_t:CDS:1</fullName>
    </submittedName>
</protein>
<name>A0ABN7X5M0_GIGMA</name>
<proteinExistence type="predicted"/>
<reference evidence="1 2" key="1">
    <citation type="submission" date="2021-06" db="EMBL/GenBank/DDBJ databases">
        <authorList>
            <person name="Kallberg Y."/>
            <person name="Tangrot J."/>
            <person name="Rosling A."/>
        </authorList>
    </citation>
    <scope>NUCLEOTIDE SEQUENCE [LARGE SCALE GENOMIC DNA]</scope>
    <source>
        <strain evidence="1 2">120-4 pot B 10/14</strain>
    </source>
</reference>